<evidence type="ECO:0000256" key="3">
    <source>
        <dbReference type="SAM" id="SignalP"/>
    </source>
</evidence>
<dbReference type="PANTHER" id="PTHR42721">
    <property type="entry name" value="SUGAR HYDROLASE-RELATED"/>
    <property type="match status" value="1"/>
</dbReference>
<dbReference type="EMBL" id="JBBJCI010000151">
    <property type="protein sequence ID" value="KAK7242043.1"/>
    <property type="molecule type" value="Genomic_DNA"/>
</dbReference>
<gene>
    <name evidence="4" type="ORF">SO694_00018420</name>
</gene>
<dbReference type="SUPFAM" id="SSF51445">
    <property type="entry name" value="(Trans)glycosidases"/>
    <property type="match status" value="2"/>
</dbReference>
<feature type="chain" id="PRO_5046226993" evidence="3">
    <location>
        <begin position="17"/>
        <end position="281"/>
    </location>
</feature>
<reference evidence="4 5" key="1">
    <citation type="submission" date="2024-03" db="EMBL/GenBank/DDBJ databases">
        <title>Aureococcus anophagefferens CCMP1851 and Kratosvirus quantuckense: Draft genome of a second virus-susceptible host strain in the model system.</title>
        <authorList>
            <person name="Chase E."/>
            <person name="Truchon A.R."/>
            <person name="Schepens W."/>
            <person name="Wilhelm S.W."/>
        </authorList>
    </citation>
    <scope>NUCLEOTIDE SEQUENCE [LARGE SCALE GENOMIC DNA]</scope>
    <source>
        <strain evidence="4 5">CCMP1851</strain>
    </source>
</reference>
<protein>
    <submittedName>
        <fullName evidence="4">Symporter</fullName>
    </submittedName>
</protein>
<dbReference type="InterPro" id="IPR036881">
    <property type="entry name" value="Glyco_hydro_3_C_sf"/>
</dbReference>
<sequence length="281" mass="29540">MERLLALVLVLRGAVALDCSTPPLSAYPYCDRALPIRARVADLAARFTVNETISQMGTMAAAVPRLGLPALNYGGEALHGVWSTCAAGRCPTQFPAPHAMGASFDRDLWRAVGAASGLEARALFRWNQRHNASDCARSLEGCLGLTFYAPNDAVARHKRYATEAEAAAAAIAAGVDSNCGKVLTSALPEALAAGLVRPDALRPPLERLLEARLRLGLLDDWDADAPVPRPDVDAVDSPGARALALRAAREGLVLLQNPNQILPLDGRGTLAVIGPNANASS</sequence>
<dbReference type="InterPro" id="IPR017853">
    <property type="entry name" value="GH"/>
</dbReference>
<dbReference type="InterPro" id="IPR036962">
    <property type="entry name" value="Glyco_hydro_3_N_sf"/>
</dbReference>
<dbReference type="Gene3D" id="3.40.50.1700">
    <property type="entry name" value="Glycoside hydrolase family 3 C-terminal domain"/>
    <property type="match status" value="1"/>
</dbReference>
<name>A0ABR1G0K5_AURAN</name>
<evidence type="ECO:0000313" key="4">
    <source>
        <dbReference type="EMBL" id="KAK7242043.1"/>
    </source>
</evidence>
<comment type="caution">
    <text evidence="4">The sequence shown here is derived from an EMBL/GenBank/DDBJ whole genome shotgun (WGS) entry which is preliminary data.</text>
</comment>
<evidence type="ECO:0000256" key="1">
    <source>
        <dbReference type="ARBA" id="ARBA00005336"/>
    </source>
</evidence>
<evidence type="ECO:0000313" key="5">
    <source>
        <dbReference type="Proteomes" id="UP001363151"/>
    </source>
</evidence>
<dbReference type="Proteomes" id="UP001363151">
    <property type="component" value="Unassembled WGS sequence"/>
</dbReference>
<evidence type="ECO:0000256" key="2">
    <source>
        <dbReference type="ARBA" id="ARBA00022801"/>
    </source>
</evidence>
<keyword evidence="3" id="KW-0732">Signal</keyword>
<accession>A0ABR1G0K5</accession>
<dbReference type="Gene3D" id="3.20.20.300">
    <property type="entry name" value="Glycoside hydrolase, family 3, N-terminal domain"/>
    <property type="match status" value="2"/>
</dbReference>
<dbReference type="InterPro" id="IPR044993">
    <property type="entry name" value="BXL"/>
</dbReference>
<keyword evidence="5" id="KW-1185">Reference proteome</keyword>
<dbReference type="PANTHER" id="PTHR42721:SF3">
    <property type="entry name" value="BETA-D-XYLOSIDASE 5-RELATED"/>
    <property type="match status" value="1"/>
</dbReference>
<comment type="similarity">
    <text evidence="1">Belongs to the glycosyl hydrolase 3 family.</text>
</comment>
<feature type="signal peptide" evidence="3">
    <location>
        <begin position="1"/>
        <end position="16"/>
    </location>
</feature>
<organism evidence="4 5">
    <name type="scientific">Aureococcus anophagefferens</name>
    <name type="common">Harmful bloom alga</name>
    <dbReference type="NCBI Taxonomy" id="44056"/>
    <lineage>
        <taxon>Eukaryota</taxon>
        <taxon>Sar</taxon>
        <taxon>Stramenopiles</taxon>
        <taxon>Ochrophyta</taxon>
        <taxon>Pelagophyceae</taxon>
        <taxon>Pelagomonadales</taxon>
        <taxon>Pelagomonadaceae</taxon>
        <taxon>Aureococcus</taxon>
    </lineage>
</organism>
<proteinExistence type="inferred from homology"/>
<keyword evidence="2" id="KW-0378">Hydrolase</keyword>